<dbReference type="Pfam" id="PF08282">
    <property type="entry name" value="Hydrolase_3"/>
    <property type="match status" value="2"/>
</dbReference>
<organism evidence="1 2">
    <name type="scientific">Caldinitratiruptor microaerophilus</name>
    <dbReference type="NCBI Taxonomy" id="671077"/>
    <lineage>
        <taxon>Bacteria</taxon>
        <taxon>Bacillati</taxon>
        <taxon>Bacillota</taxon>
        <taxon>Clostridia</taxon>
        <taxon>Eubacteriales</taxon>
        <taxon>Symbiobacteriaceae</taxon>
        <taxon>Caldinitratiruptor</taxon>
    </lineage>
</organism>
<sequence length="321" mass="33920">MIFRLLGLDLDGTLLGPDGRVAAPTVAALREAARRGVRVALVTGRSAGSAGHHAGLLARRIGHPVAYAACNGAGIYGPSGEPLRLRPIPRGLLAEALEALRGLGLLVSVYGREHVFVQEPWRHVRAFWLPRRPPPWRWPAALLATLRFGLQNRVRWVGDIRDMAREGAEPALKLFVTTPGGAPAEGGGALAGPIRGWGFGTPVLPGRAGARLLEAAVRVLARLAPALHVTRSGADNIEVTAPGVHKGWALEALAAMYGIRREEVLAIGDGPNDVEMLEFAGMGVAMGNAPPEVQARADRVAPPVWEHGAAAALRRYVLGEG</sequence>
<dbReference type="EMBL" id="AP025628">
    <property type="protein sequence ID" value="BDG59394.1"/>
    <property type="molecule type" value="Genomic_DNA"/>
</dbReference>
<dbReference type="GO" id="GO:0016791">
    <property type="term" value="F:phosphatase activity"/>
    <property type="evidence" value="ECO:0007669"/>
    <property type="project" value="UniProtKB-ARBA"/>
</dbReference>
<dbReference type="Gene3D" id="3.30.1240.10">
    <property type="match status" value="2"/>
</dbReference>
<keyword evidence="1" id="KW-0378">Hydrolase</keyword>
<dbReference type="NCBIfam" id="TIGR01484">
    <property type="entry name" value="HAD-SF-IIB"/>
    <property type="match status" value="1"/>
</dbReference>
<dbReference type="RefSeq" id="WP_264843525.1">
    <property type="nucleotide sequence ID" value="NZ_AP025628.1"/>
</dbReference>
<keyword evidence="2" id="KW-1185">Reference proteome</keyword>
<name>A0AA35CJ28_9FIRM</name>
<gene>
    <name evidence="1" type="ORF">caldi_04840</name>
</gene>
<evidence type="ECO:0000313" key="1">
    <source>
        <dbReference type="EMBL" id="BDG59394.1"/>
    </source>
</evidence>
<dbReference type="AlphaFoldDB" id="A0AA35CJ28"/>
<dbReference type="PROSITE" id="PS01229">
    <property type="entry name" value="COF_2"/>
    <property type="match status" value="1"/>
</dbReference>
<dbReference type="Proteomes" id="UP001163687">
    <property type="component" value="Chromosome"/>
</dbReference>
<dbReference type="PANTHER" id="PTHR10000:SF8">
    <property type="entry name" value="HAD SUPERFAMILY HYDROLASE-LIKE, TYPE 3"/>
    <property type="match status" value="1"/>
</dbReference>
<dbReference type="InterPro" id="IPR006379">
    <property type="entry name" value="HAD-SF_hydro_IIB"/>
</dbReference>
<dbReference type="SUPFAM" id="SSF56784">
    <property type="entry name" value="HAD-like"/>
    <property type="match status" value="1"/>
</dbReference>
<dbReference type="KEGG" id="cmic:caldi_04840"/>
<evidence type="ECO:0000313" key="2">
    <source>
        <dbReference type="Proteomes" id="UP001163687"/>
    </source>
</evidence>
<reference evidence="1" key="1">
    <citation type="submission" date="2022-03" db="EMBL/GenBank/DDBJ databases">
        <title>Complete genome sequence of Caldinitratiruptor microaerophilus.</title>
        <authorList>
            <person name="Mukaiyama R."/>
            <person name="Nishiyama T."/>
            <person name="Ueda K."/>
        </authorList>
    </citation>
    <scope>NUCLEOTIDE SEQUENCE</scope>
    <source>
        <strain evidence="1">JCM 16183</strain>
    </source>
</reference>
<dbReference type="InterPro" id="IPR023214">
    <property type="entry name" value="HAD_sf"/>
</dbReference>
<dbReference type="GO" id="GO:0000287">
    <property type="term" value="F:magnesium ion binding"/>
    <property type="evidence" value="ECO:0007669"/>
    <property type="project" value="TreeGrafter"/>
</dbReference>
<dbReference type="Gene3D" id="3.40.50.1000">
    <property type="entry name" value="HAD superfamily/HAD-like"/>
    <property type="match status" value="2"/>
</dbReference>
<dbReference type="GO" id="GO:0005829">
    <property type="term" value="C:cytosol"/>
    <property type="evidence" value="ECO:0007669"/>
    <property type="project" value="TreeGrafter"/>
</dbReference>
<proteinExistence type="predicted"/>
<dbReference type="PANTHER" id="PTHR10000">
    <property type="entry name" value="PHOSPHOSERINE PHOSPHATASE"/>
    <property type="match status" value="1"/>
</dbReference>
<accession>A0AA35CJ28</accession>
<protein>
    <submittedName>
        <fullName evidence="1">Hydrolase</fullName>
    </submittedName>
</protein>
<dbReference type="InterPro" id="IPR036412">
    <property type="entry name" value="HAD-like_sf"/>
</dbReference>